<keyword evidence="5" id="KW-0598">Phosphotransferase system</keyword>
<dbReference type="InterPro" id="IPR050890">
    <property type="entry name" value="PTS_EIIA_component"/>
</dbReference>
<name>A0ABZ2EXE4_9FIRM</name>
<dbReference type="SUPFAM" id="SSF51261">
    <property type="entry name" value="Duplicated hybrid motif"/>
    <property type="match status" value="1"/>
</dbReference>
<dbReference type="Proteomes" id="UP001348492">
    <property type="component" value="Chromosome"/>
</dbReference>
<evidence type="ECO:0000256" key="1">
    <source>
        <dbReference type="ARBA" id="ARBA00004496"/>
    </source>
</evidence>
<keyword evidence="4" id="KW-0808">Transferase</keyword>
<dbReference type="Gene3D" id="2.70.70.10">
    <property type="entry name" value="Glucose Permease (Domain IIA)"/>
    <property type="match status" value="1"/>
</dbReference>
<keyword evidence="6" id="KW-0418">Kinase</keyword>
<dbReference type="PROSITE" id="PS00371">
    <property type="entry name" value="PTS_EIIA_TYPE_1_HIS"/>
    <property type="match status" value="1"/>
</dbReference>
<dbReference type="RefSeq" id="WP_018589896.1">
    <property type="nucleotide sequence ID" value="NZ_CP117523.1"/>
</dbReference>
<evidence type="ECO:0000256" key="6">
    <source>
        <dbReference type="ARBA" id="ARBA00022777"/>
    </source>
</evidence>
<keyword evidence="9" id="KW-1185">Reference proteome</keyword>
<feature type="domain" description="PTS EIIA type-1" evidence="7">
    <location>
        <begin position="34"/>
        <end position="138"/>
    </location>
</feature>
<keyword evidence="3" id="KW-0762">Sugar transport</keyword>
<accession>A0ABZ2EXE4</accession>
<evidence type="ECO:0000313" key="8">
    <source>
        <dbReference type="EMBL" id="WWD84631.1"/>
    </source>
</evidence>
<dbReference type="PANTHER" id="PTHR45008">
    <property type="entry name" value="PTS SYSTEM GLUCOSE-SPECIFIC EIIA COMPONENT"/>
    <property type="match status" value="1"/>
</dbReference>
<comment type="subcellular location">
    <subcellularLocation>
        <location evidence="1">Cytoplasm</location>
    </subcellularLocation>
</comment>
<evidence type="ECO:0000256" key="3">
    <source>
        <dbReference type="ARBA" id="ARBA00022597"/>
    </source>
</evidence>
<proteinExistence type="predicted"/>
<protein>
    <submittedName>
        <fullName evidence="8">PTS system glucose-specific EIIA component</fullName>
    </submittedName>
</protein>
<evidence type="ECO:0000256" key="5">
    <source>
        <dbReference type="ARBA" id="ARBA00022683"/>
    </source>
</evidence>
<dbReference type="NCBIfam" id="TIGR00830">
    <property type="entry name" value="PTBA"/>
    <property type="match status" value="1"/>
</dbReference>
<dbReference type="InterPro" id="IPR001127">
    <property type="entry name" value="PTS_EIIA_1_perm"/>
</dbReference>
<evidence type="ECO:0000256" key="2">
    <source>
        <dbReference type="ARBA" id="ARBA00022448"/>
    </source>
</evidence>
<evidence type="ECO:0000256" key="4">
    <source>
        <dbReference type="ARBA" id="ARBA00022679"/>
    </source>
</evidence>
<organism evidence="8 9">
    <name type="scientific">Terrisporobacter glycolicus ATCC 14880 = DSM 1288</name>
    <dbReference type="NCBI Taxonomy" id="1121315"/>
    <lineage>
        <taxon>Bacteria</taxon>
        <taxon>Bacillati</taxon>
        <taxon>Bacillota</taxon>
        <taxon>Clostridia</taxon>
        <taxon>Peptostreptococcales</taxon>
        <taxon>Peptostreptococcaceae</taxon>
        <taxon>Terrisporobacter</taxon>
    </lineage>
</organism>
<keyword evidence="2" id="KW-0813">Transport</keyword>
<evidence type="ECO:0000313" key="9">
    <source>
        <dbReference type="Proteomes" id="UP001348492"/>
    </source>
</evidence>
<dbReference type="PANTHER" id="PTHR45008:SF1">
    <property type="entry name" value="PTS SYSTEM GLUCOSE-SPECIFIC EIIA COMPONENT"/>
    <property type="match status" value="1"/>
</dbReference>
<reference evidence="8 9" key="1">
    <citation type="journal article" date="2023" name="PLoS ONE">
        <title>Genome-based metabolic and phylogenomic analysis of three Terrisporobacter species.</title>
        <authorList>
            <person name="Boer T."/>
            <person name="Bengelsdorf F.R."/>
            <person name="Bomeke M."/>
            <person name="Daniel R."/>
            <person name="Poehlein A."/>
        </authorList>
    </citation>
    <scope>NUCLEOTIDE SEQUENCE [LARGE SCALE GENOMIC DNA]</scope>
    <source>
        <strain evidence="8 9">DSM 1288</strain>
    </source>
</reference>
<dbReference type="EMBL" id="CP117523">
    <property type="protein sequence ID" value="WWD84631.1"/>
    <property type="molecule type" value="Genomic_DNA"/>
</dbReference>
<dbReference type="Pfam" id="PF00358">
    <property type="entry name" value="PTS_EIIA_1"/>
    <property type="match status" value="1"/>
</dbReference>
<gene>
    <name evidence="8" type="primary">crr</name>
    <name evidence="8" type="ORF">TEGL_30700</name>
</gene>
<dbReference type="PROSITE" id="PS51093">
    <property type="entry name" value="PTS_EIIA_TYPE_1"/>
    <property type="match status" value="1"/>
</dbReference>
<dbReference type="InterPro" id="IPR011055">
    <property type="entry name" value="Dup_hybrid_motif"/>
</dbReference>
<sequence length="168" mass="18653">MFKGLKERFGKKEDKILVLAPIKGEAVTIDKVNDPTFAQEMLGKGVAIKPAEGKVVSPVNGEITVLFETKHAVSIKSDDGVEILIHIGLDTVNLKGEHFESYVKVGDKVKVGDLLIKFNKEKIKEAGYDTITPMIICNTFEYSDVNAVKIGEVEKQDNIIEIIKNKFY</sequence>
<evidence type="ECO:0000259" key="7">
    <source>
        <dbReference type="PROSITE" id="PS51093"/>
    </source>
</evidence>